<reference evidence="3" key="1">
    <citation type="submission" date="2022-11" db="UniProtKB">
        <authorList>
            <consortium name="WormBaseParasite"/>
        </authorList>
    </citation>
    <scope>IDENTIFICATION</scope>
</reference>
<feature type="region of interest" description="Disordered" evidence="1">
    <location>
        <begin position="1"/>
        <end position="50"/>
    </location>
</feature>
<name>A0A915PDD6_9BILA</name>
<evidence type="ECO:0000313" key="3">
    <source>
        <dbReference type="WBParaSite" id="sdigi.contig11.g1180.t1"/>
    </source>
</evidence>
<protein>
    <submittedName>
        <fullName evidence="3">Uncharacterized protein</fullName>
    </submittedName>
</protein>
<feature type="compositionally biased region" description="Basic and acidic residues" evidence="1">
    <location>
        <begin position="7"/>
        <end position="24"/>
    </location>
</feature>
<keyword evidence="2" id="KW-1185">Reference proteome</keyword>
<sequence length="50" mass="5636">MIASSDSGRRRSGREVELRRRDGDGVGDARVQEKDEMEVDGSSAEVWRLE</sequence>
<organism evidence="2 3">
    <name type="scientific">Setaria digitata</name>
    <dbReference type="NCBI Taxonomy" id="48799"/>
    <lineage>
        <taxon>Eukaryota</taxon>
        <taxon>Metazoa</taxon>
        <taxon>Ecdysozoa</taxon>
        <taxon>Nematoda</taxon>
        <taxon>Chromadorea</taxon>
        <taxon>Rhabditida</taxon>
        <taxon>Spirurina</taxon>
        <taxon>Spiruromorpha</taxon>
        <taxon>Filarioidea</taxon>
        <taxon>Setariidae</taxon>
        <taxon>Setaria</taxon>
    </lineage>
</organism>
<proteinExistence type="predicted"/>
<accession>A0A915PDD6</accession>
<evidence type="ECO:0000313" key="2">
    <source>
        <dbReference type="Proteomes" id="UP000887581"/>
    </source>
</evidence>
<dbReference type="AlphaFoldDB" id="A0A915PDD6"/>
<dbReference type="WBParaSite" id="sdigi.contig11.g1180.t1">
    <property type="protein sequence ID" value="sdigi.contig11.g1180.t1"/>
    <property type="gene ID" value="sdigi.contig11.g1180"/>
</dbReference>
<evidence type="ECO:0000256" key="1">
    <source>
        <dbReference type="SAM" id="MobiDB-lite"/>
    </source>
</evidence>
<dbReference type="Proteomes" id="UP000887581">
    <property type="component" value="Unplaced"/>
</dbReference>